<evidence type="ECO:0000256" key="3">
    <source>
        <dbReference type="ARBA" id="ARBA00022525"/>
    </source>
</evidence>
<dbReference type="Pfam" id="PF08548">
    <property type="entry name" value="Peptidase_M10_C"/>
    <property type="match status" value="1"/>
</dbReference>
<evidence type="ECO:0000259" key="5">
    <source>
        <dbReference type="Pfam" id="PF08548"/>
    </source>
</evidence>
<keyword evidence="7" id="KW-1185">Reference proteome</keyword>
<evidence type="ECO:0000313" key="7">
    <source>
        <dbReference type="Proteomes" id="UP000254925"/>
    </source>
</evidence>
<comment type="subcellular location">
    <subcellularLocation>
        <location evidence="2">Secreted</location>
    </subcellularLocation>
</comment>
<evidence type="ECO:0000256" key="4">
    <source>
        <dbReference type="ARBA" id="ARBA00022737"/>
    </source>
</evidence>
<keyword evidence="4" id="KW-0677">Repeat</keyword>
<dbReference type="GO" id="GO:0005615">
    <property type="term" value="C:extracellular space"/>
    <property type="evidence" value="ECO:0007669"/>
    <property type="project" value="InterPro"/>
</dbReference>
<dbReference type="InterPro" id="IPR013858">
    <property type="entry name" value="Peptidase_M10B_C"/>
</dbReference>
<dbReference type="SUPFAM" id="SSF53474">
    <property type="entry name" value="alpha/beta-Hydrolases"/>
    <property type="match status" value="1"/>
</dbReference>
<dbReference type="PRINTS" id="PR00313">
    <property type="entry name" value="CABNDNGRPT"/>
</dbReference>
<dbReference type="Pfam" id="PF26363">
    <property type="entry name" value="Phospholipase-like"/>
    <property type="match status" value="1"/>
</dbReference>
<dbReference type="Proteomes" id="UP000254925">
    <property type="component" value="Unassembled WGS sequence"/>
</dbReference>
<dbReference type="GO" id="GO:0005509">
    <property type="term" value="F:calcium ion binding"/>
    <property type="evidence" value="ECO:0007669"/>
    <property type="project" value="InterPro"/>
</dbReference>
<evidence type="ECO:0000256" key="1">
    <source>
        <dbReference type="ARBA" id="ARBA00001913"/>
    </source>
</evidence>
<protein>
    <submittedName>
        <fullName evidence="6">Putative secreted protein (Type I secretion substrate)</fullName>
    </submittedName>
</protein>
<dbReference type="SUPFAM" id="SSF51120">
    <property type="entry name" value="beta-Roll"/>
    <property type="match status" value="1"/>
</dbReference>
<evidence type="ECO:0000256" key="2">
    <source>
        <dbReference type="ARBA" id="ARBA00004613"/>
    </source>
</evidence>
<proteinExistence type="predicted"/>
<sequence>MTRPTVSEFLQASAWTYTQGSTPASNPFKANGQQMTSLDVASGFYGAAFLSASGQVIVAFEGTDIGDFEQQPEFVGAQILADLMIYRGDKPPAFDDALAFTKAVIQQAAKAGISKDNVFVTGHSLGGGEAAYVAAQLGLGGATFGAPGIDNDLVPSGAVSQLTNYVEWGDPVGNYSAPSLVESNILFSNDIARFGPALYVGSPYGALLLGAANSLLAPGASDAQEAAAIGLLGEAAYRYHLLTHYTAALNPFLVNQVAAWAGEPTRAEFTQILSDVIANPDKYDAGQHLGDDVITGGRGKDTLLGFAGNDRIAGGRGADKLFGGADADAFVFKATGDSTASSKGRDTIYDFSRKQGDVIDLTAIDASRSLAGDQDFTFIGRSGFHGVEGELRYSKIKGGVMLQADVNGDAKADFAVVLKGISSLAQGDFLL</sequence>
<dbReference type="InterPro" id="IPR001343">
    <property type="entry name" value="Hemolysn_Ca-bd"/>
</dbReference>
<accession>A0A370HVE1</accession>
<dbReference type="PROSITE" id="PS00330">
    <property type="entry name" value="HEMOLYSIN_CALCIUM"/>
    <property type="match status" value="2"/>
</dbReference>
<dbReference type="EMBL" id="QQBB01000001">
    <property type="protein sequence ID" value="RDI62385.1"/>
    <property type="molecule type" value="Genomic_DNA"/>
</dbReference>
<keyword evidence="3" id="KW-0964">Secreted</keyword>
<comment type="caution">
    <text evidence="6">The sequence shown here is derived from an EMBL/GenBank/DDBJ whole genome shotgun (WGS) entry which is preliminary data.</text>
</comment>
<comment type="cofactor">
    <cofactor evidence="1">
        <name>Ca(2+)</name>
        <dbReference type="ChEBI" id="CHEBI:29108"/>
    </cofactor>
</comment>
<name>A0A370HVE1_9HYPH</name>
<dbReference type="OrthoDB" id="7854479at2"/>
<dbReference type="InterPro" id="IPR011049">
    <property type="entry name" value="Serralysin-like_metalloprot_C"/>
</dbReference>
<gene>
    <name evidence="6" type="ORF">DES45_101655</name>
</gene>
<dbReference type="Gene3D" id="3.40.50.1820">
    <property type="entry name" value="alpha/beta hydrolase"/>
    <property type="match status" value="1"/>
</dbReference>
<dbReference type="InterPro" id="IPR029058">
    <property type="entry name" value="AB_hydrolase_fold"/>
</dbReference>
<dbReference type="Pfam" id="PF00353">
    <property type="entry name" value="HemolysinCabind"/>
    <property type="match status" value="1"/>
</dbReference>
<dbReference type="AlphaFoldDB" id="A0A370HVE1"/>
<dbReference type="Gene3D" id="2.150.10.10">
    <property type="entry name" value="Serralysin-like metalloprotease, C-terminal"/>
    <property type="match status" value="1"/>
</dbReference>
<reference evidence="6 7" key="1">
    <citation type="submission" date="2018-07" db="EMBL/GenBank/DDBJ databases">
        <title>Genomic Encyclopedia of Type Strains, Phase IV (KMG-IV): sequencing the most valuable type-strain genomes for metagenomic binning, comparative biology and taxonomic classification.</title>
        <authorList>
            <person name="Goeker M."/>
        </authorList>
    </citation>
    <scope>NUCLEOTIDE SEQUENCE [LARGE SCALE GENOMIC DNA]</scope>
    <source>
        <strain evidence="6 7">DSM 14364</strain>
    </source>
</reference>
<organism evidence="6 7">
    <name type="scientific">Microvirga subterranea</name>
    <dbReference type="NCBI Taxonomy" id="186651"/>
    <lineage>
        <taxon>Bacteria</taxon>
        <taxon>Pseudomonadati</taxon>
        <taxon>Pseudomonadota</taxon>
        <taxon>Alphaproteobacteria</taxon>
        <taxon>Hyphomicrobiales</taxon>
        <taxon>Methylobacteriaceae</taxon>
        <taxon>Microvirga</taxon>
    </lineage>
</organism>
<dbReference type="RefSeq" id="WP_114768505.1">
    <property type="nucleotide sequence ID" value="NZ_QQBB01000001.1"/>
</dbReference>
<evidence type="ECO:0000313" key="6">
    <source>
        <dbReference type="EMBL" id="RDI62385.1"/>
    </source>
</evidence>
<dbReference type="InterPro" id="IPR018511">
    <property type="entry name" value="Hemolysin-typ_Ca-bd_CS"/>
</dbReference>
<feature type="domain" description="Peptidase M10 serralysin C-terminal" evidence="5">
    <location>
        <begin position="304"/>
        <end position="430"/>
    </location>
</feature>